<dbReference type="PATRIC" id="fig|798128.4.peg.2290"/>
<dbReference type="EMBL" id="CP003254">
    <property type="protein sequence ID" value="AFH40184.1"/>
    <property type="molecule type" value="Genomic_DNA"/>
</dbReference>
<reference evidence="2 3" key="1">
    <citation type="journal article" date="2013" name="Genome Announc.">
        <title>Whole Genome Sequencing of Thermus oshimai JL-2 and Thermus thermophilus JL-18, Incomplete Denitrifiers from the United States Great Basin.</title>
        <authorList>
            <person name="Murugapiran S.K."/>
            <person name="Huntemann M."/>
            <person name="Wei C.L."/>
            <person name="Han J."/>
            <person name="Detter J.C."/>
            <person name="Han C.S."/>
            <person name="Erkkila T.H."/>
            <person name="Teshima H."/>
            <person name="Chen A."/>
            <person name="Kyrpides N."/>
            <person name="Mavrommatis K."/>
            <person name="Markowitz V."/>
            <person name="Szeto E."/>
            <person name="Ivanova N."/>
            <person name="Pagani I."/>
            <person name="Lam J."/>
            <person name="McDonald A.I."/>
            <person name="Dodsworth J.A."/>
            <person name="Pati A."/>
            <person name="Goodwin L."/>
            <person name="Peters L."/>
            <person name="Pitluck S."/>
            <person name="Woyke T."/>
            <person name="Hedlund B.P."/>
        </authorList>
    </citation>
    <scope>NUCLEOTIDE SEQUENCE [LARGE SCALE GENOMIC DNA]</scope>
    <source>
        <strain evidence="2 3">JL-18</strain>
        <plasmid evidence="2 3">pTTJL1802</plasmid>
    </source>
</reference>
<name>H9ZV24_THETH</name>
<dbReference type="Proteomes" id="UP000007388">
    <property type="component" value="Plasmid pTTJL1802"/>
</dbReference>
<keyword evidence="1" id="KW-0175">Coiled coil</keyword>
<geneLocation type="plasmid" evidence="2 3">
    <name>pTTJL1802</name>
</geneLocation>
<dbReference type="RefSeq" id="WP_014632212.1">
    <property type="nucleotide sequence ID" value="NC_017590.1"/>
</dbReference>
<sequence length="54" mass="6044">MKDKILIVSGFAKDEKARQAQVRAVRRAIEAALEAMERADEAARKASEERKGDE</sequence>
<evidence type="ECO:0000313" key="3">
    <source>
        <dbReference type="Proteomes" id="UP000007388"/>
    </source>
</evidence>
<dbReference type="AlphaFoldDB" id="H9ZV24"/>
<proteinExistence type="predicted"/>
<accession>H9ZV24</accession>
<keyword evidence="2" id="KW-0614">Plasmid</keyword>
<dbReference type="HOGENOM" id="CLU_3048956_0_0_0"/>
<evidence type="ECO:0000256" key="1">
    <source>
        <dbReference type="SAM" id="Coils"/>
    </source>
</evidence>
<organism evidence="2 3">
    <name type="scientific">Thermus thermophilus JL-18</name>
    <dbReference type="NCBI Taxonomy" id="798128"/>
    <lineage>
        <taxon>Bacteria</taxon>
        <taxon>Thermotogati</taxon>
        <taxon>Deinococcota</taxon>
        <taxon>Deinococci</taxon>
        <taxon>Thermales</taxon>
        <taxon>Thermaceae</taxon>
        <taxon>Thermus</taxon>
    </lineage>
</organism>
<feature type="coiled-coil region" evidence="1">
    <location>
        <begin position="22"/>
        <end position="49"/>
    </location>
</feature>
<evidence type="ECO:0000313" key="2">
    <source>
        <dbReference type="EMBL" id="AFH40184.1"/>
    </source>
</evidence>
<gene>
    <name evidence="2" type="ORF">TtJL18_2356</name>
</gene>
<protein>
    <submittedName>
        <fullName evidence="2">Uncharacterized protein</fullName>
    </submittedName>
</protein>
<dbReference type="KEGG" id="ttl:TtJL18_2356"/>